<dbReference type="Gene3D" id="3.30.70.1290">
    <property type="entry name" value="Transposase IS200-like"/>
    <property type="match status" value="1"/>
</dbReference>
<dbReference type="STRING" id="1305737.GCA_000526355_02294"/>
<dbReference type="EMBL" id="LJXT01000005">
    <property type="protein sequence ID" value="KPQ19833.1"/>
    <property type="molecule type" value="Genomic_DNA"/>
</dbReference>
<dbReference type="GO" id="GO:0004803">
    <property type="term" value="F:transposase activity"/>
    <property type="evidence" value="ECO:0007669"/>
    <property type="project" value="InterPro"/>
</dbReference>
<dbReference type="eggNOG" id="COG1943">
    <property type="taxonomic scope" value="Bacteria"/>
</dbReference>
<reference evidence="2 3" key="1">
    <citation type="submission" date="2015-09" db="EMBL/GenBank/DDBJ databases">
        <title>Identification and resolution of microdiversity through metagenomic sequencing of parallel consortia.</title>
        <authorList>
            <person name="Nelson W.C."/>
            <person name="Romine M.F."/>
            <person name="Lindemann S.R."/>
        </authorList>
    </citation>
    <scope>NUCLEOTIDE SEQUENCE [LARGE SCALE GENOMIC DNA]</scope>
    <source>
        <strain evidence="2">HL-49</strain>
    </source>
</reference>
<dbReference type="AlphaFoldDB" id="A0A0P7XSI7"/>
<dbReference type="PATRIC" id="fig|1305737.6.peg.908"/>
<dbReference type="PANTHER" id="PTHR33360:SF2">
    <property type="entry name" value="TRANSPOSASE FOR INSERTION SEQUENCE ELEMENT IS200"/>
    <property type="match status" value="1"/>
</dbReference>
<dbReference type="Proteomes" id="UP000050421">
    <property type="component" value="Unassembled WGS sequence"/>
</dbReference>
<proteinExistence type="predicted"/>
<dbReference type="Pfam" id="PF01797">
    <property type="entry name" value="Y1_Tnp"/>
    <property type="match status" value="1"/>
</dbReference>
<name>A0A0P7XSI7_9BACT</name>
<accession>A0A0P7XSI7</accession>
<organism evidence="2 3">
    <name type="scientific">Algoriphagus marincola HL-49</name>
    <dbReference type="NCBI Taxonomy" id="1305737"/>
    <lineage>
        <taxon>Bacteria</taxon>
        <taxon>Pseudomonadati</taxon>
        <taxon>Bacteroidota</taxon>
        <taxon>Cytophagia</taxon>
        <taxon>Cytophagales</taxon>
        <taxon>Cyclobacteriaceae</taxon>
        <taxon>Algoriphagus</taxon>
    </lineage>
</organism>
<dbReference type="SMART" id="SM01321">
    <property type="entry name" value="Y1_Tnp"/>
    <property type="match status" value="1"/>
</dbReference>
<sequence length="148" mass="17835">MPQSLSKIYLHIIFSTKNRIPMITEEIRPKAQAYFVKLGSNLGSYTMEIFMMPDHIHWICTLPRTITIADLVKNVKISSSIKFKELIRRDFEWQKGYGGFSVSQSKLETVKNYIQNQKEHHRNIDFQTEYRRFLDEYQIEYDERYVWD</sequence>
<dbReference type="GO" id="GO:0003677">
    <property type="term" value="F:DNA binding"/>
    <property type="evidence" value="ECO:0007669"/>
    <property type="project" value="InterPro"/>
</dbReference>
<dbReference type="PANTHER" id="PTHR33360">
    <property type="entry name" value="TRANSPOSASE FOR INSERTION SEQUENCE ELEMENT IS200"/>
    <property type="match status" value="1"/>
</dbReference>
<comment type="caution">
    <text evidence="2">The sequence shown here is derived from an EMBL/GenBank/DDBJ whole genome shotgun (WGS) entry which is preliminary data.</text>
</comment>
<dbReference type="InterPro" id="IPR002686">
    <property type="entry name" value="Transposase_17"/>
</dbReference>
<feature type="domain" description="Transposase IS200-like" evidence="1">
    <location>
        <begin position="5"/>
        <end position="117"/>
    </location>
</feature>
<dbReference type="NCBIfam" id="NF033573">
    <property type="entry name" value="transpos_IS200"/>
    <property type="match status" value="1"/>
</dbReference>
<evidence type="ECO:0000313" key="2">
    <source>
        <dbReference type="EMBL" id="KPQ19833.1"/>
    </source>
</evidence>
<protein>
    <submittedName>
        <fullName evidence="2">Transposase</fullName>
    </submittedName>
</protein>
<dbReference type="SUPFAM" id="SSF143422">
    <property type="entry name" value="Transposase IS200-like"/>
    <property type="match status" value="1"/>
</dbReference>
<gene>
    <name evidence="2" type="ORF">HLUCCX10_01445</name>
</gene>
<evidence type="ECO:0000259" key="1">
    <source>
        <dbReference type="SMART" id="SM01321"/>
    </source>
</evidence>
<dbReference type="GO" id="GO:0006313">
    <property type="term" value="P:DNA transposition"/>
    <property type="evidence" value="ECO:0007669"/>
    <property type="project" value="InterPro"/>
</dbReference>
<dbReference type="InterPro" id="IPR036515">
    <property type="entry name" value="Transposase_17_sf"/>
</dbReference>
<dbReference type="OrthoDB" id="9797997at2"/>
<evidence type="ECO:0000313" key="3">
    <source>
        <dbReference type="Proteomes" id="UP000050421"/>
    </source>
</evidence>